<protein>
    <submittedName>
        <fullName evidence="1">GT2D2 protein</fullName>
    </submittedName>
</protein>
<evidence type="ECO:0000313" key="2">
    <source>
        <dbReference type="Proteomes" id="UP000669903"/>
    </source>
</evidence>
<comment type="caution">
    <text evidence="1">The sequence shown here is derived from an EMBL/GenBank/DDBJ whole genome shotgun (WGS) entry which is preliminary data.</text>
</comment>
<keyword evidence="2" id="KW-1185">Reference proteome</keyword>
<dbReference type="PANTHER" id="PTHR45913">
    <property type="entry name" value="EPM2A-INTERACTING PROTEIN 1"/>
    <property type="match status" value="1"/>
</dbReference>
<reference evidence="1" key="1">
    <citation type="submission" date="2020-03" db="EMBL/GenBank/DDBJ databases">
        <title>Relaxed selection underlies rapid genomic changes in the transitions from sociality to social parasitism in ants.</title>
        <authorList>
            <person name="Bi X."/>
        </authorList>
    </citation>
    <scope>NUCLEOTIDE SEQUENCE</scope>
    <source>
        <strain evidence="1">BGI-DK2014a</strain>
        <tissue evidence="1">Whole body</tissue>
    </source>
</reference>
<organism evidence="1 2">
    <name type="scientific">Acromyrmex charruanus</name>
    <dbReference type="NCBI Taxonomy" id="2715315"/>
    <lineage>
        <taxon>Eukaryota</taxon>
        <taxon>Metazoa</taxon>
        <taxon>Ecdysozoa</taxon>
        <taxon>Arthropoda</taxon>
        <taxon>Hexapoda</taxon>
        <taxon>Insecta</taxon>
        <taxon>Pterygota</taxon>
        <taxon>Neoptera</taxon>
        <taxon>Endopterygota</taxon>
        <taxon>Hymenoptera</taxon>
        <taxon>Apocrita</taxon>
        <taxon>Aculeata</taxon>
        <taxon>Formicoidea</taxon>
        <taxon>Formicidae</taxon>
        <taxon>Myrmicinae</taxon>
        <taxon>Acromyrmex</taxon>
    </lineage>
</organism>
<proteinExistence type="predicted"/>
<feature type="non-terminal residue" evidence="1">
    <location>
        <position position="1"/>
    </location>
</feature>
<dbReference type="EMBL" id="JAANIC010005589">
    <property type="protein sequence ID" value="KAG5331219.1"/>
    <property type="molecule type" value="Genomic_DNA"/>
</dbReference>
<dbReference type="PANTHER" id="PTHR45913:SF5">
    <property type="entry name" value="GENERAL TRANSCRIPTION FACTOR II-I REPEAT DOMAIN-CONTAINING PROTEIN 2A-LIKE PROTEIN"/>
    <property type="match status" value="1"/>
</dbReference>
<gene>
    <name evidence="1" type="primary">Gtf2ird2_1</name>
    <name evidence="1" type="ORF">G6Z76_0005844</name>
</gene>
<dbReference type="AlphaFoldDB" id="A0A836JTB6"/>
<accession>A0A836JTB6</accession>
<sequence>SKKYNIERYYNAKHGTTYDKIEGSERVELLNNLKSTVIDNKEEESVLNKPTLCASYKIAHLIAHESRLFAAETVCPDNINKFKSINLSPRTVTRRIEKLGENLERQLLLKAKNFIAFSLALDESTDIVDTAQLAIFIRDVDSNLSVTEELLNIIPLKDTTTGEDILSNVEEAVESINLSWNKLTSIATDDAAAMIGRNAGFIGRLKSKFMRQSIQEIHSIHCIIHQEAKSLKYDKVMKIVIKVVNFIRTTGLNHRQFREFLFSLESDCTDISYFCEKMT</sequence>
<evidence type="ECO:0000313" key="1">
    <source>
        <dbReference type="EMBL" id="KAG5331219.1"/>
    </source>
</evidence>
<feature type="non-terminal residue" evidence="1">
    <location>
        <position position="279"/>
    </location>
</feature>
<dbReference type="Proteomes" id="UP000669903">
    <property type="component" value="Unassembled WGS sequence"/>
</dbReference>
<name>A0A836JTB6_9HYME</name>